<feature type="domain" description="DUF7882" evidence="1">
    <location>
        <begin position="1"/>
        <end position="93"/>
    </location>
</feature>
<proteinExistence type="predicted"/>
<organism evidence="2 3">
    <name type="scientific">Agrococcus versicolor</name>
    <dbReference type="NCBI Taxonomy" id="501482"/>
    <lineage>
        <taxon>Bacteria</taxon>
        <taxon>Bacillati</taxon>
        <taxon>Actinomycetota</taxon>
        <taxon>Actinomycetes</taxon>
        <taxon>Micrococcales</taxon>
        <taxon>Microbacteriaceae</taxon>
        <taxon>Agrococcus</taxon>
    </lineage>
</organism>
<gene>
    <name evidence="2" type="ORF">GCM10009846_23790</name>
</gene>
<protein>
    <recommendedName>
        <fullName evidence="1">DUF7882 domain-containing protein</fullName>
    </recommendedName>
</protein>
<name>A0ABP5MKJ6_9MICO</name>
<keyword evidence="3" id="KW-1185">Reference proteome</keyword>
<sequence length="104" mass="11247">MGHLIYGDTEHAIDDRTLAHVRAVVGSKLRRGESFMLSWPGHGAHGSVALWLSPTTPLQLRFAGSREPGLSNAWLEAMLEMAGSTGGLVLVAEDVAIERSRRGR</sequence>
<evidence type="ECO:0000259" key="1">
    <source>
        <dbReference type="Pfam" id="PF25355"/>
    </source>
</evidence>
<reference evidence="3" key="1">
    <citation type="journal article" date="2019" name="Int. J. Syst. Evol. Microbiol.">
        <title>The Global Catalogue of Microorganisms (GCM) 10K type strain sequencing project: providing services to taxonomists for standard genome sequencing and annotation.</title>
        <authorList>
            <consortium name="The Broad Institute Genomics Platform"/>
            <consortium name="The Broad Institute Genome Sequencing Center for Infectious Disease"/>
            <person name="Wu L."/>
            <person name="Ma J."/>
        </authorList>
    </citation>
    <scope>NUCLEOTIDE SEQUENCE [LARGE SCALE GENOMIC DNA]</scope>
    <source>
        <strain evidence="3">JCM 16026</strain>
    </source>
</reference>
<accession>A0ABP5MKJ6</accession>
<evidence type="ECO:0000313" key="3">
    <source>
        <dbReference type="Proteomes" id="UP001501599"/>
    </source>
</evidence>
<dbReference type="Proteomes" id="UP001501599">
    <property type="component" value="Unassembled WGS sequence"/>
</dbReference>
<dbReference type="Pfam" id="PF25355">
    <property type="entry name" value="DUF7882"/>
    <property type="match status" value="1"/>
</dbReference>
<dbReference type="EMBL" id="BAAAQT010000006">
    <property type="protein sequence ID" value="GAA2175131.1"/>
    <property type="molecule type" value="Genomic_DNA"/>
</dbReference>
<dbReference type="InterPro" id="IPR057204">
    <property type="entry name" value="DUF7882"/>
</dbReference>
<evidence type="ECO:0000313" key="2">
    <source>
        <dbReference type="EMBL" id="GAA2175131.1"/>
    </source>
</evidence>
<dbReference type="RefSeq" id="WP_344343874.1">
    <property type="nucleotide sequence ID" value="NZ_BAAAQT010000006.1"/>
</dbReference>
<comment type="caution">
    <text evidence="2">The sequence shown here is derived from an EMBL/GenBank/DDBJ whole genome shotgun (WGS) entry which is preliminary data.</text>
</comment>